<dbReference type="STRING" id="8496.A0A151N523"/>
<evidence type="ECO:0000313" key="7">
    <source>
        <dbReference type="EMBL" id="KYO31892.1"/>
    </source>
</evidence>
<evidence type="ECO:0000256" key="2">
    <source>
        <dbReference type="ARBA" id="ARBA00022692"/>
    </source>
</evidence>
<proteinExistence type="predicted"/>
<comment type="subcellular location">
    <subcellularLocation>
        <location evidence="1">Mitochondrion membrane</location>
        <topology evidence="1">Multi-pass membrane protein</topology>
    </subcellularLocation>
</comment>
<name>A0A151N523_ALLMI</name>
<feature type="transmembrane region" description="Helical" evidence="6">
    <location>
        <begin position="112"/>
        <end position="131"/>
    </location>
</feature>
<dbReference type="GO" id="GO:0031966">
    <property type="term" value="C:mitochondrial membrane"/>
    <property type="evidence" value="ECO:0007669"/>
    <property type="project" value="UniProtKB-SubCell"/>
</dbReference>
<dbReference type="PANTHER" id="PTHR16296">
    <property type="entry name" value="UNCHARACTERIZED HYPOTHALAMUS PROTEIN HT007"/>
    <property type="match status" value="1"/>
</dbReference>
<dbReference type="Pfam" id="PF07114">
    <property type="entry name" value="TMEM126"/>
    <property type="match status" value="1"/>
</dbReference>
<organism evidence="7 8">
    <name type="scientific">Alligator mississippiensis</name>
    <name type="common">American alligator</name>
    <dbReference type="NCBI Taxonomy" id="8496"/>
    <lineage>
        <taxon>Eukaryota</taxon>
        <taxon>Metazoa</taxon>
        <taxon>Chordata</taxon>
        <taxon>Craniata</taxon>
        <taxon>Vertebrata</taxon>
        <taxon>Euteleostomi</taxon>
        <taxon>Archelosauria</taxon>
        <taxon>Archosauria</taxon>
        <taxon>Crocodylia</taxon>
        <taxon>Alligatoridae</taxon>
        <taxon>Alligatorinae</taxon>
        <taxon>Alligator</taxon>
    </lineage>
</organism>
<comment type="caution">
    <text evidence="7">The sequence shown here is derived from an EMBL/GenBank/DDBJ whole genome shotgun (WGS) entry which is preliminary data.</text>
</comment>
<dbReference type="InterPro" id="IPR009801">
    <property type="entry name" value="TMEM126"/>
</dbReference>
<dbReference type="AlphaFoldDB" id="A0A151N523"/>
<dbReference type="PhylomeDB" id="A0A151N523"/>
<dbReference type="EMBL" id="AKHW03004037">
    <property type="protein sequence ID" value="KYO31892.1"/>
    <property type="molecule type" value="Genomic_DNA"/>
</dbReference>
<dbReference type="PANTHER" id="PTHR16296:SF2">
    <property type="entry name" value="TRANSMEMBRANE PROTEIN 126A"/>
    <property type="match status" value="1"/>
</dbReference>
<evidence type="ECO:0000313" key="8">
    <source>
        <dbReference type="Proteomes" id="UP000050525"/>
    </source>
</evidence>
<keyword evidence="4" id="KW-0496">Mitochondrion</keyword>
<keyword evidence="2 6" id="KW-0812">Transmembrane</keyword>
<accession>A0A151N523</accession>
<keyword evidence="5 6" id="KW-0472">Membrane</keyword>
<evidence type="ECO:0000256" key="4">
    <source>
        <dbReference type="ARBA" id="ARBA00023128"/>
    </source>
</evidence>
<evidence type="ECO:0000256" key="5">
    <source>
        <dbReference type="ARBA" id="ARBA00023136"/>
    </source>
</evidence>
<evidence type="ECO:0000256" key="6">
    <source>
        <dbReference type="SAM" id="Phobius"/>
    </source>
</evidence>
<evidence type="ECO:0000256" key="1">
    <source>
        <dbReference type="ARBA" id="ARBA00004225"/>
    </source>
</evidence>
<keyword evidence="3 6" id="KW-1133">Transmembrane helix</keyword>
<sequence>MTPTESPKLNSPTQNLTNKKKVLQELFEQLPEEDQKYMKYASAFLGLNATLYGLAANNSFRRLLNIPQASITSALSMTFFPLISATVGYNWLFTQPLLAGDLNCSSDAVVRGGLIGSVLGAMYPIALAVSLNKSIAARTASWTGKQKTWRYWLAPSGPVFKKMSLAMVLQGMTGAYLGFTHHRTYEKMLQICEFSKDLTD</sequence>
<keyword evidence="8" id="KW-1185">Reference proteome</keyword>
<reference evidence="7 8" key="1">
    <citation type="journal article" date="2012" name="Genome Biol.">
        <title>Sequencing three crocodilian genomes to illuminate the evolution of archosaurs and amniotes.</title>
        <authorList>
            <person name="St John J.A."/>
            <person name="Braun E.L."/>
            <person name="Isberg S.R."/>
            <person name="Miles L.G."/>
            <person name="Chong A.Y."/>
            <person name="Gongora J."/>
            <person name="Dalzell P."/>
            <person name="Moran C."/>
            <person name="Bed'hom B."/>
            <person name="Abzhanov A."/>
            <person name="Burgess S.C."/>
            <person name="Cooksey A.M."/>
            <person name="Castoe T.A."/>
            <person name="Crawford N.G."/>
            <person name="Densmore L.D."/>
            <person name="Drew J.C."/>
            <person name="Edwards S.V."/>
            <person name="Faircloth B.C."/>
            <person name="Fujita M.K."/>
            <person name="Greenwold M.J."/>
            <person name="Hoffmann F.G."/>
            <person name="Howard J.M."/>
            <person name="Iguchi T."/>
            <person name="Janes D.E."/>
            <person name="Khan S.Y."/>
            <person name="Kohno S."/>
            <person name="de Koning A.J."/>
            <person name="Lance S.L."/>
            <person name="McCarthy F.M."/>
            <person name="McCormack J.E."/>
            <person name="Merchant M.E."/>
            <person name="Peterson D.G."/>
            <person name="Pollock D.D."/>
            <person name="Pourmand N."/>
            <person name="Raney B.J."/>
            <person name="Roessler K.A."/>
            <person name="Sanford J.R."/>
            <person name="Sawyer R.H."/>
            <person name="Schmidt C.J."/>
            <person name="Triplett E.W."/>
            <person name="Tuberville T.D."/>
            <person name="Venegas-Anaya M."/>
            <person name="Howard J.T."/>
            <person name="Jarvis E.D."/>
            <person name="Guillette L.J.Jr."/>
            <person name="Glenn T.C."/>
            <person name="Green R.E."/>
            <person name="Ray D.A."/>
        </authorList>
    </citation>
    <scope>NUCLEOTIDE SEQUENCE [LARGE SCALE GENOMIC DNA]</scope>
    <source>
        <strain evidence="7">KSC_2009_1</strain>
    </source>
</reference>
<evidence type="ECO:0000256" key="3">
    <source>
        <dbReference type="ARBA" id="ARBA00022989"/>
    </source>
</evidence>
<dbReference type="GO" id="GO:0032981">
    <property type="term" value="P:mitochondrial respiratory chain complex I assembly"/>
    <property type="evidence" value="ECO:0007669"/>
    <property type="project" value="TreeGrafter"/>
</dbReference>
<protein>
    <submittedName>
        <fullName evidence="7">Transmembrane protein 126A</fullName>
    </submittedName>
</protein>
<dbReference type="eggNOG" id="ENOG502RYF0">
    <property type="taxonomic scope" value="Eukaryota"/>
</dbReference>
<dbReference type="Proteomes" id="UP000050525">
    <property type="component" value="Unassembled WGS sequence"/>
</dbReference>
<gene>
    <name evidence="7" type="primary">TMEM126A</name>
    <name evidence="7" type="ORF">Y1Q_0003448</name>
</gene>
<feature type="transmembrane region" description="Helical" evidence="6">
    <location>
        <begin position="69"/>
        <end position="92"/>
    </location>
</feature>